<feature type="transmembrane region" description="Helical" evidence="1">
    <location>
        <begin position="73"/>
        <end position="92"/>
    </location>
</feature>
<dbReference type="EMBL" id="FOMX01000005">
    <property type="protein sequence ID" value="SFD82720.1"/>
    <property type="molecule type" value="Genomic_DNA"/>
</dbReference>
<reference evidence="3" key="1">
    <citation type="submission" date="2016-10" db="EMBL/GenBank/DDBJ databases">
        <authorList>
            <person name="Varghese N."/>
            <person name="Submissions S."/>
        </authorList>
    </citation>
    <scope>NUCLEOTIDE SEQUENCE [LARGE SCALE GENOMIC DNA]</scope>
    <source>
        <strain evidence="3">ATCC 25963</strain>
    </source>
</reference>
<feature type="transmembrane region" description="Helical" evidence="1">
    <location>
        <begin position="713"/>
        <end position="732"/>
    </location>
</feature>
<sequence length="767" mass="78979">MFDPTSGLLALLVAVFASAGLLVAALGGAPQLRGLAQAFRPSRARLRLWAGAGLGAVVGAAFALAVGGPGALAWWWLAGLLGAGLHWAEARLGDGEADDVSRSSGRFGHVLKFLSACAGLAAALAAGGLLLAQQGGEVLRDGLGLAPWAAGPLLAAIVLALALVARRRPDGDDLAGVGLLAGFALVAWATLALAALLAAPGALAAGLSTMVEEAWTGEAALAGALAAAGQAVLWSSFAAGPGTGGAEGGDPAEPAERVVAVAPLTAAAATLAGLLVLAGGDPRAPVFSVEPSALPGAPAGAVALEQHLGVGLQPSDYGQTIVLADGLGLEPGKRYEVVLRADPRGHRAGEIIPGDNLVVVPAYAVAADVDTVILRDKDPARAGNPGFDVHVACTREHVKTRVGEFYKLRPRDPNINLFQLMRARDLDGPYVPLRDYHFVASVRATVTLGSNQTRHLLYEEPRPDDAPADPSLRELVTLNYAGPYLDPGGATEAPPLAFVGAPGAALALDQRVHLRLDPPTRGLELGFVNRLGELEVPPWDLLAGATFAVLPHRDDPQLDLRVPVQSRLAFGRLRFTSADPAIAFSELAKTHPEHGVPRLVPPSHRFAAEVRAPTRVPPPRPAGFVLIPLHRDLRPTGNPGYSLYTPHPAELLLAGMQAPVRDQFGAAQVLPGLHAALGQAGSVAGGLVLGALTLAGLMFWLRRSQRFAARCFGGGEAGAALVFLVCVVAGPACDPAALLRIAVPSVALCAVLGLTGILVRLPQLRRR</sequence>
<keyword evidence="3" id="KW-1185">Reference proteome</keyword>
<keyword evidence="1" id="KW-0472">Membrane</keyword>
<protein>
    <submittedName>
        <fullName evidence="2">Na+/alanine symporter</fullName>
    </submittedName>
</protein>
<dbReference type="STRING" id="54.SAMN02745121_01673"/>
<feature type="transmembrane region" description="Helical" evidence="1">
    <location>
        <begin position="113"/>
        <end position="133"/>
    </location>
</feature>
<feature type="transmembrane region" description="Helical" evidence="1">
    <location>
        <begin position="145"/>
        <end position="165"/>
    </location>
</feature>
<feature type="transmembrane region" description="Helical" evidence="1">
    <location>
        <begin position="48"/>
        <end position="67"/>
    </location>
</feature>
<dbReference type="RefSeq" id="WP_096330497.1">
    <property type="nucleotide sequence ID" value="NZ_FOMX01000005.1"/>
</dbReference>
<feature type="transmembrane region" description="Helical" evidence="1">
    <location>
        <begin position="177"/>
        <end position="199"/>
    </location>
</feature>
<evidence type="ECO:0000313" key="3">
    <source>
        <dbReference type="Proteomes" id="UP000199400"/>
    </source>
</evidence>
<feature type="transmembrane region" description="Helical" evidence="1">
    <location>
        <begin position="680"/>
        <end position="701"/>
    </location>
</feature>
<name>A0A1I1VQD4_9BACT</name>
<dbReference type="Proteomes" id="UP000199400">
    <property type="component" value="Unassembled WGS sequence"/>
</dbReference>
<evidence type="ECO:0000256" key="1">
    <source>
        <dbReference type="SAM" id="Phobius"/>
    </source>
</evidence>
<feature type="transmembrane region" description="Helical" evidence="1">
    <location>
        <begin position="738"/>
        <end position="759"/>
    </location>
</feature>
<accession>A0A1I1VQD4</accession>
<gene>
    <name evidence="2" type="ORF">SAMN02745121_01673</name>
</gene>
<keyword evidence="1" id="KW-0812">Transmembrane</keyword>
<proteinExistence type="predicted"/>
<dbReference type="AlphaFoldDB" id="A0A1I1VQD4"/>
<feature type="transmembrane region" description="Helical" evidence="1">
    <location>
        <begin position="6"/>
        <end position="27"/>
    </location>
</feature>
<evidence type="ECO:0000313" key="2">
    <source>
        <dbReference type="EMBL" id="SFD82720.1"/>
    </source>
</evidence>
<keyword evidence="1" id="KW-1133">Transmembrane helix</keyword>
<organism evidence="2 3">
    <name type="scientific">Nannocystis exedens</name>
    <dbReference type="NCBI Taxonomy" id="54"/>
    <lineage>
        <taxon>Bacteria</taxon>
        <taxon>Pseudomonadati</taxon>
        <taxon>Myxococcota</taxon>
        <taxon>Polyangia</taxon>
        <taxon>Nannocystales</taxon>
        <taxon>Nannocystaceae</taxon>
        <taxon>Nannocystis</taxon>
    </lineage>
</organism>